<dbReference type="Pfam" id="PF13614">
    <property type="entry name" value="AAA_31"/>
    <property type="match status" value="1"/>
</dbReference>
<dbReference type="InterPro" id="IPR050678">
    <property type="entry name" value="DNA_Partitioning_ATPase"/>
</dbReference>
<dbReference type="PROSITE" id="PS51257">
    <property type="entry name" value="PROKAR_LIPOPROTEIN"/>
    <property type="match status" value="1"/>
</dbReference>
<evidence type="ECO:0000313" key="4">
    <source>
        <dbReference type="EMBL" id="CAB4996493.1"/>
    </source>
</evidence>
<proteinExistence type="predicted"/>
<gene>
    <name evidence="2" type="ORF">UFOPK1438_00650</name>
    <name evidence="3" type="ORF">UFOPK2329_00639</name>
    <name evidence="4" type="ORF">UFOPK4035_00524</name>
</gene>
<dbReference type="InterPro" id="IPR027417">
    <property type="entry name" value="P-loop_NTPase"/>
</dbReference>
<dbReference type="EMBL" id="CAEZSM010000071">
    <property type="protein sequence ID" value="CAB4544134.1"/>
    <property type="molecule type" value="Genomic_DNA"/>
</dbReference>
<reference evidence="2" key="1">
    <citation type="submission" date="2020-05" db="EMBL/GenBank/DDBJ databases">
        <authorList>
            <person name="Chiriac C."/>
            <person name="Salcher M."/>
            <person name="Ghai R."/>
            <person name="Kavagutti S V."/>
        </authorList>
    </citation>
    <scope>NUCLEOTIDE SEQUENCE</scope>
</reference>
<name>A0A6J6BZ64_9ZZZZ</name>
<evidence type="ECO:0000313" key="2">
    <source>
        <dbReference type="EMBL" id="CAB4544134.1"/>
    </source>
</evidence>
<dbReference type="CDD" id="cd02042">
    <property type="entry name" value="ParAB_family"/>
    <property type="match status" value="1"/>
</dbReference>
<dbReference type="PANTHER" id="PTHR13696">
    <property type="entry name" value="P-LOOP CONTAINING NUCLEOSIDE TRIPHOSPHATE HYDROLASE"/>
    <property type="match status" value="1"/>
</dbReference>
<sequence length="227" mass="24767">MRKIVAIANVAGGTGKSTTAHALAVACVEYGKKVLVLDLDVSTSLTFQLGLENERTTLSDFVLGATINESQINTVVERFDFIPSDSRISTLVETEKFSIFFDSLPKEYDLVLMDTPSTIDPRLVMALEISDLILIPVASNLHSIRGANQVNKIAQNKSVIGFKIEIGSSGDYWDESFSYLDATIPNSELVGESLSHISSVVTQSNRSEVAGAYRELAYSLLEKLELI</sequence>
<dbReference type="AlphaFoldDB" id="A0A6J6BZ64"/>
<dbReference type="Gene3D" id="3.40.50.300">
    <property type="entry name" value="P-loop containing nucleotide triphosphate hydrolases"/>
    <property type="match status" value="1"/>
</dbReference>
<dbReference type="SUPFAM" id="SSF52540">
    <property type="entry name" value="P-loop containing nucleoside triphosphate hydrolases"/>
    <property type="match status" value="1"/>
</dbReference>
<organism evidence="2">
    <name type="scientific">freshwater metagenome</name>
    <dbReference type="NCBI Taxonomy" id="449393"/>
    <lineage>
        <taxon>unclassified sequences</taxon>
        <taxon>metagenomes</taxon>
        <taxon>ecological metagenomes</taxon>
    </lineage>
</organism>
<dbReference type="EMBL" id="CAEZWZ010000090">
    <property type="protein sequence ID" value="CAB4673907.1"/>
    <property type="molecule type" value="Genomic_DNA"/>
</dbReference>
<accession>A0A6J6BZ64</accession>
<dbReference type="InterPro" id="IPR025669">
    <property type="entry name" value="AAA_dom"/>
</dbReference>
<dbReference type="PANTHER" id="PTHR13696:SF99">
    <property type="entry name" value="COBYRINIC ACID AC-DIAMIDE SYNTHASE"/>
    <property type="match status" value="1"/>
</dbReference>
<protein>
    <submittedName>
        <fullName evidence="2">Unannotated protein</fullName>
    </submittedName>
</protein>
<evidence type="ECO:0000313" key="3">
    <source>
        <dbReference type="EMBL" id="CAB4673907.1"/>
    </source>
</evidence>
<feature type="domain" description="AAA" evidence="1">
    <location>
        <begin position="3"/>
        <end position="153"/>
    </location>
</feature>
<dbReference type="EMBL" id="CAFBOX010000068">
    <property type="protein sequence ID" value="CAB4996493.1"/>
    <property type="molecule type" value="Genomic_DNA"/>
</dbReference>
<evidence type="ECO:0000259" key="1">
    <source>
        <dbReference type="Pfam" id="PF13614"/>
    </source>
</evidence>